<evidence type="ECO:0000313" key="7">
    <source>
        <dbReference type="Proteomes" id="UP001311799"/>
    </source>
</evidence>
<sequence>MEEIDKGESHSEYEQILVGGNLDIGVCELENNIITKKKRIRNEVFGEVCESGILSPLDFVYPISKQLCCDSISSEAANLITHTIEFRLRQILEEAVKLAFQRGSYSLPSDKNALPFISCGDILSAMRYLCGSPNVIWSSEKPLRNYYINAEQVKKSDSAINETNIDIFQALPGRTMNYLTCFSYSEKQLDFILRSQNISDGENNFLSDTFHNIVNDSLSIPFENPKVSLHWLAVDGKLVINPKNDIDFIKSTSEQKVQNSLTHIHMKDKSNKLNDEIKMSDFGILISKIDNEYLLDDKKEFLNYMNSVFSRVIDGEYFCWNYIENKSRRFSVLNHILNAYGLSDKDFNTVTSVISASESGRFVPNGENCSQSDECMNRIALDGENLDEPNQIITVLSKEEQERNKLNSKISDIFRIIENNVDIETLLPYIVYFAYYNTLKISKDFEESGKLPKNGSLRLIIQILTSVVRNKICSNTPFYLHNIIESLVRIMTMNPKNEVLKSIDSSNISIHCLIDNIYSRYEASKLLEFIIKTCCDNLPFGGAKLIQRFASTFKNLLESRICNLNSCNCLHTASLYGLVCGIRSLGDVSVTSILFPKLLSIFSINPQGYNESIAYIQLHMEISSLLYSTLTLLFGRLEEPNRDDSIDIVLVFWEKLVNNIENIVGDGVLPILLKSSICLKNSFLSRISKAICFMDKCIYFDRIDKNISCPDLNKHRLNRDYKIASKQYINKFLKFSKSKEPKLSEMNNSFQKVDMKTISSMFEITI</sequence>
<organism evidence="6 7">
    <name type="scientific">Cryptosporidium xiaoi</name>
    <dbReference type="NCBI Taxonomy" id="659607"/>
    <lineage>
        <taxon>Eukaryota</taxon>
        <taxon>Sar</taxon>
        <taxon>Alveolata</taxon>
        <taxon>Apicomplexa</taxon>
        <taxon>Conoidasida</taxon>
        <taxon>Coccidia</taxon>
        <taxon>Eucoccidiorida</taxon>
        <taxon>Eimeriorina</taxon>
        <taxon>Cryptosporidiidae</taxon>
        <taxon>Cryptosporidium</taxon>
    </lineage>
</organism>
<dbReference type="PANTHER" id="PTHR10221">
    <property type="entry name" value="TRANSCRIPTION INITIATION FACTOR TFIID SUBUNIT 6"/>
    <property type="match status" value="1"/>
</dbReference>
<dbReference type="GO" id="GO:0046695">
    <property type="term" value="C:SLIK (SAGA-like) complex"/>
    <property type="evidence" value="ECO:0007669"/>
    <property type="project" value="InterPro"/>
</dbReference>
<evidence type="ECO:0000313" key="6">
    <source>
        <dbReference type="EMBL" id="KAK6590832.1"/>
    </source>
</evidence>
<dbReference type="GO" id="GO:0000124">
    <property type="term" value="C:SAGA complex"/>
    <property type="evidence" value="ECO:0007669"/>
    <property type="project" value="InterPro"/>
</dbReference>
<evidence type="ECO:0000256" key="2">
    <source>
        <dbReference type="ARBA" id="ARBA00007688"/>
    </source>
</evidence>
<dbReference type="GO" id="GO:0016251">
    <property type="term" value="F:RNA polymerase II general transcription initiation factor activity"/>
    <property type="evidence" value="ECO:0007669"/>
    <property type="project" value="InterPro"/>
</dbReference>
<keyword evidence="3" id="KW-0805">Transcription regulation</keyword>
<comment type="subcellular location">
    <subcellularLocation>
        <location evidence="1">Nucleus</location>
    </subcellularLocation>
</comment>
<name>A0AAV9Y3B4_9CRYT</name>
<dbReference type="Proteomes" id="UP001311799">
    <property type="component" value="Unassembled WGS sequence"/>
</dbReference>
<dbReference type="InterPro" id="IPR046344">
    <property type="entry name" value="TAF6_C_sf"/>
</dbReference>
<dbReference type="GO" id="GO:0005669">
    <property type="term" value="C:transcription factor TFIID complex"/>
    <property type="evidence" value="ECO:0007669"/>
    <property type="project" value="InterPro"/>
</dbReference>
<comment type="similarity">
    <text evidence="2">Belongs to the TAF6 family.</text>
</comment>
<gene>
    <name evidence="6" type="ORF">RS030_121990</name>
</gene>
<dbReference type="Gene3D" id="1.25.40.770">
    <property type="entry name" value="TAF6, C-terminal HEAT repeat domain"/>
    <property type="match status" value="1"/>
</dbReference>
<keyword evidence="7" id="KW-1185">Reference proteome</keyword>
<dbReference type="AlphaFoldDB" id="A0AAV9Y3B4"/>
<keyword evidence="5" id="KW-0539">Nucleus</keyword>
<evidence type="ECO:0000256" key="4">
    <source>
        <dbReference type="ARBA" id="ARBA00023163"/>
    </source>
</evidence>
<evidence type="ECO:0000256" key="5">
    <source>
        <dbReference type="ARBA" id="ARBA00023242"/>
    </source>
</evidence>
<dbReference type="PANTHER" id="PTHR10221:SF9">
    <property type="entry name" value="TRANSCRIPTION INITIATION FACTOR TFIID SUBUNIT 6"/>
    <property type="match status" value="1"/>
</dbReference>
<reference evidence="6 7" key="1">
    <citation type="submission" date="2023-10" db="EMBL/GenBank/DDBJ databases">
        <title>Comparative genomics analysis reveals potential genetic determinants of host preference in Cryptosporidium xiaoi.</title>
        <authorList>
            <person name="Xiao L."/>
            <person name="Li J."/>
        </authorList>
    </citation>
    <scope>NUCLEOTIDE SEQUENCE [LARGE SCALE GENOMIC DNA]</scope>
    <source>
        <strain evidence="6 7">52996</strain>
    </source>
</reference>
<accession>A0AAV9Y3B4</accession>
<comment type="caution">
    <text evidence="6">The sequence shown here is derived from an EMBL/GenBank/DDBJ whole genome shotgun (WGS) entry which is preliminary data.</text>
</comment>
<keyword evidence="4" id="KW-0804">Transcription</keyword>
<proteinExistence type="inferred from homology"/>
<evidence type="ECO:0000256" key="1">
    <source>
        <dbReference type="ARBA" id="ARBA00004123"/>
    </source>
</evidence>
<evidence type="ECO:0000256" key="3">
    <source>
        <dbReference type="ARBA" id="ARBA00023015"/>
    </source>
</evidence>
<dbReference type="GO" id="GO:0003713">
    <property type="term" value="F:transcription coactivator activity"/>
    <property type="evidence" value="ECO:0007669"/>
    <property type="project" value="TreeGrafter"/>
</dbReference>
<protein>
    <recommendedName>
        <fullName evidence="8">TATA box binding protein associated factor (TAF) histone-like fold domain-containing protein</fullName>
    </recommendedName>
</protein>
<dbReference type="EMBL" id="JAWDEY010000003">
    <property type="protein sequence ID" value="KAK6590832.1"/>
    <property type="molecule type" value="Genomic_DNA"/>
</dbReference>
<dbReference type="GO" id="GO:0051123">
    <property type="term" value="P:RNA polymerase II preinitiation complex assembly"/>
    <property type="evidence" value="ECO:0007669"/>
    <property type="project" value="TreeGrafter"/>
</dbReference>
<dbReference type="InterPro" id="IPR037796">
    <property type="entry name" value="TAF6"/>
</dbReference>
<evidence type="ECO:0008006" key="8">
    <source>
        <dbReference type="Google" id="ProtNLM"/>
    </source>
</evidence>